<keyword evidence="3" id="KW-1185">Reference proteome</keyword>
<evidence type="ECO:0000313" key="2">
    <source>
        <dbReference type="EMBL" id="KAJ1726015.1"/>
    </source>
</evidence>
<dbReference type="Pfam" id="PF06403">
    <property type="entry name" value="Lamprin"/>
    <property type="match status" value="1"/>
</dbReference>
<reference evidence="2" key="1">
    <citation type="submission" date="2022-07" db="EMBL/GenBank/DDBJ databases">
        <title>Phylogenomic reconstructions and comparative analyses of Kickxellomycotina fungi.</title>
        <authorList>
            <person name="Reynolds N.K."/>
            <person name="Stajich J.E."/>
            <person name="Barry K."/>
            <person name="Grigoriev I.V."/>
            <person name="Crous P."/>
            <person name="Smith M.E."/>
        </authorList>
    </citation>
    <scope>NUCLEOTIDE SEQUENCE</scope>
    <source>
        <strain evidence="2">BCRC 34381</strain>
    </source>
</reference>
<dbReference type="InterPro" id="IPR009437">
    <property type="entry name" value="Lamprin"/>
</dbReference>
<evidence type="ECO:0000313" key="3">
    <source>
        <dbReference type="Proteomes" id="UP001143981"/>
    </source>
</evidence>
<sequence>MVRNIALAPIVLVAVASMALATDGAPTAQPHKRCGGCGSIGYGGVSYGGIGYVGAGYGGVGYGGVGYGGLGYGGWGLPFAASATNAFNANNNFAHFNDDTLYVNNKDATAANNNVNTFNTANVIA</sequence>
<feature type="signal peptide" evidence="1">
    <location>
        <begin position="1"/>
        <end position="21"/>
    </location>
</feature>
<evidence type="ECO:0000256" key="1">
    <source>
        <dbReference type="SAM" id="SignalP"/>
    </source>
</evidence>
<organism evidence="2 3">
    <name type="scientific">Coemansia biformis</name>
    <dbReference type="NCBI Taxonomy" id="1286918"/>
    <lineage>
        <taxon>Eukaryota</taxon>
        <taxon>Fungi</taxon>
        <taxon>Fungi incertae sedis</taxon>
        <taxon>Zoopagomycota</taxon>
        <taxon>Kickxellomycotina</taxon>
        <taxon>Kickxellomycetes</taxon>
        <taxon>Kickxellales</taxon>
        <taxon>Kickxellaceae</taxon>
        <taxon>Coemansia</taxon>
    </lineage>
</organism>
<gene>
    <name evidence="2" type="ORF">LPJ61_005478</name>
</gene>
<dbReference type="EMBL" id="JANBOI010001835">
    <property type="protein sequence ID" value="KAJ1726015.1"/>
    <property type="molecule type" value="Genomic_DNA"/>
</dbReference>
<dbReference type="AlphaFoldDB" id="A0A9W7Y309"/>
<accession>A0A9W7Y309</accession>
<feature type="chain" id="PRO_5040867225" evidence="1">
    <location>
        <begin position="22"/>
        <end position="125"/>
    </location>
</feature>
<name>A0A9W7Y309_9FUNG</name>
<comment type="caution">
    <text evidence="2">The sequence shown here is derived from an EMBL/GenBank/DDBJ whole genome shotgun (WGS) entry which is preliminary data.</text>
</comment>
<dbReference type="Proteomes" id="UP001143981">
    <property type="component" value="Unassembled WGS sequence"/>
</dbReference>
<keyword evidence="1" id="KW-0732">Signal</keyword>
<protein>
    <submittedName>
        <fullName evidence="2">Uncharacterized protein</fullName>
    </submittedName>
</protein>
<proteinExistence type="predicted"/>